<protein>
    <submittedName>
        <fullName evidence="2">(Mediterranean fruit fly) hypothetical protein</fullName>
    </submittedName>
</protein>
<organism evidence="2 3">
    <name type="scientific">Ceratitis capitata</name>
    <name type="common">Mediterranean fruit fly</name>
    <name type="synonym">Tephritis capitata</name>
    <dbReference type="NCBI Taxonomy" id="7213"/>
    <lineage>
        <taxon>Eukaryota</taxon>
        <taxon>Metazoa</taxon>
        <taxon>Ecdysozoa</taxon>
        <taxon>Arthropoda</taxon>
        <taxon>Hexapoda</taxon>
        <taxon>Insecta</taxon>
        <taxon>Pterygota</taxon>
        <taxon>Neoptera</taxon>
        <taxon>Endopterygota</taxon>
        <taxon>Diptera</taxon>
        <taxon>Brachycera</taxon>
        <taxon>Muscomorpha</taxon>
        <taxon>Tephritoidea</taxon>
        <taxon>Tephritidae</taxon>
        <taxon>Ceratitis</taxon>
        <taxon>Ceratitis</taxon>
    </lineage>
</organism>
<dbReference type="AlphaFoldDB" id="A0A811VJL9"/>
<feature type="region of interest" description="Disordered" evidence="1">
    <location>
        <begin position="1"/>
        <end position="26"/>
    </location>
</feature>
<gene>
    <name evidence="2" type="ORF">CCAP1982_LOCUS22415</name>
</gene>
<dbReference type="OrthoDB" id="6159439at2759"/>
<name>A0A811VJL9_CERCA</name>
<evidence type="ECO:0000256" key="1">
    <source>
        <dbReference type="SAM" id="MobiDB-lite"/>
    </source>
</evidence>
<reference evidence="2" key="1">
    <citation type="submission" date="2020-11" db="EMBL/GenBank/DDBJ databases">
        <authorList>
            <person name="Whitehead M."/>
        </authorList>
    </citation>
    <scope>NUCLEOTIDE SEQUENCE</scope>
    <source>
        <strain evidence="2">EGII</strain>
    </source>
</reference>
<evidence type="ECO:0000313" key="3">
    <source>
        <dbReference type="Proteomes" id="UP000606786"/>
    </source>
</evidence>
<dbReference type="EMBL" id="CAJHJT010000056">
    <property type="protein sequence ID" value="CAD7014419.1"/>
    <property type="molecule type" value="Genomic_DNA"/>
</dbReference>
<dbReference type="Proteomes" id="UP000606786">
    <property type="component" value="Unassembled WGS sequence"/>
</dbReference>
<keyword evidence="3" id="KW-1185">Reference proteome</keyword>
<accession>A0A811VJL9</accession>
<proteinExistence type="predicted"/>
<feature type="region of interest" description="Disordered" evidence="1">
    <location>
        <begin position="50"/>
        <end position="77"/>
    </location>
</feature>
<sequence>MDAPDAPHTPKYMDGGTTTTGTPGVQIPGKSAFVELQQHAAAGYGGIRGGYQHFGPQGGQDSGFPSPRSALGYPFPPMHQNSYSGYHLGSYAPPCSSPPKDGK</sequence>
<evidence type="ECO:0000313" key="2">
    <source>
        <dbReference type="EMBL" id="CAD7014419.1"/>
    </source>
</evidence>
<comment type="caution">
    <text evidence="2">The sequence shown here is derived from an EMBL/GenBank/DDBJ whole genome shotgun (WGS) entry which is preliminary data.</text>
</comment>